<accession>V9E7U6</accession>
<comment type="caution">
    <text evidence="2">The sequence shown here is derived from an EMBL/GenBank/DDBJ whole genome shotgun (WGS) entry which is preliminary data.</text>
</comment>
<dbReference type="PROSITE" id="PS50013">
    <property type="entry name" value="CHROMO_2"/>
    <property type="match status" value="1"/>
</dbReference>
<name>V9E7U6_PHYNI</name>
<sequence>VKDERRRRNKNRATGTPCNFAEGDFVLWSRIDSRLANDKLLVRWVGPFEVTEALPHSFMVRHLVTNKIYNVHGSRFKFYADSSLNVSEELIAHVGNQGMVLEIEQFKDHRIASPRKEWQLLVAWVGLQDEEDSWGSQGAIAAEVPVMLNKYVGSSGCAALKTALIGILTQRKSKKRG</sequence>
<protein>
    <recommendedName>
        <fullName evidence="1">Chromo domain-containing protein</fullName>
    </recommendedName>
</protein>
<feature type="non-terminal residue" evidence="2">
    <location>
        <position position="1"/>
    </location>
</feature>
<gene>
    <name evidence="2" type="ORF">F443_18461</name>
</gene>
<dbReference type="OrthoDB" id="91350at2759"/>
<dbReference type="eggNOG" id="KOG0017">
    <property type="taxonomic scope" value="Eukaryota"/>
</dbReference>
<keyword evidence="3" id="KW-1185">Reference proteome</keyword>
<evidence type="ECO:0000313" key="2">
    <source>
        <dbReference type="EMBL" id="ETI35145.1"/>
    </source>
</evidence>
<dbReference type="HOGENOM" id="CLU_078661_2_1_1"/>
<dbReference type="InterPro" id="IPR000953">
    <property type="entry name" value="Chromo/chromo_shadow_dom"/>
</dbReference>
<dbReference type="EMBL" id="ANIZ01003191">
    <property type="protein sequence ID" value="ETI35145.1"/>
    <property type="molecule type" value="Genomic_DNA"/>
</dbReference>
<dbReference type="SUPFAM" id="SSF54160">
    <property type="entry name" value="Chromo domain-like"/>
    <property type="match status" value="1"/>
</dbReference>
<proteinExistence type="predicted"/>
<evidence type="ECO:0000313" key="3">
    <source>
        <dbReference type="Proteomes" id="UP000018721"/>
    </source>
</evidence>
<dbReference type="AlphaFoldDB" id="V9E7U6"/>
<feature type="domain" description="Chromo" evidence="1">
    <location>
        <begin position="101"/>
        <end position="151"/>
    </location>
</feature>
<dbReference type="Proteomes" id="UP000018721">
    <property type="component" value="Unassembled WGS sequence"/>
</dbReference>
<organism evidence="2 3">
    <name type="scientific">Phytophthora nicotianae P1569</name>
    <dbReference type="NCBI Taxonomy" id="1317065"/>
    <lineage>
        <taxon>Eukaryota</taxon>
        <taxon>Sar</taxon>
        <taxon>Stramenopiles</taxon>
        <taxon>Oomycota</taxon>
        <taxon>Peronosporomycetes</taxon>
        <taxon>Peronosporales</taxon>
        <taxon>Peronosporaceae</taxon>
        <taxon>Phytophthora</taxon>
    </lineage>
</organism>
<dbReference type="InterPro" id="IPR016197">
    <property type="entry name" value="Chromo-like_dom_sf"/>
</dbReference>
<reference evidence="2 3" key="1">
    <citation type="submission" date="2013-11" db="EMBL/GenBank/DDBJ databases">
        <title>The Genome Sequence of Phytophthora parasitica P1569.</title>
        <authorList>
            <consortium name="The Broad Institute Genomics Platform"/>
            <person name="Russ C."/>
            <person name="Tyler B."/>
            <person name="Panabieres F."/>
            <person name="Shan W."/>
            <person name="Tripathy S."/>
            <person name="Grunwald N."/>
            <person name="Machado M."/>
            <person name="Johnson C.S."/>
            <person name="Arredondo F."/>
            <person name="Hong C."/>
            <person name="Coffey M."/>
            <person name="Young S.K."/>
            <person name="Zeng Q."/>
            <person name="Gargeya S."/>
            <person name="Fitzgerald M."/>
            <person name="Abouelleil A."/>
            <person name="Alvarado L."/>
            <person name="Chapman S.B."/>
            <person name="Gainer-Dewar J."/>
            <person name="Goldberg J."/>
            <person name="Griggs A."/>
            <person name="Gujja S."/>
            <person name="Hansen M."/>
            <person name="Howarth C."/>
            <person name="Imamovic A."/>
            <person name="Ireland A."/>
            <person name="Larimer J."/>
            <person name="McCowan C."/>
            <person name="Murphy C."/>
            <person name="Pearson M."/>
            <person name="Poon T.W."/>
            <person name="Priest M."/>
            <person name="Roberts A."/>
            <person name="Saif S."/>
            <person name="Shea T."/>
            <person name="Sykes S."/>
            <person name="Wortman J."/>
            <person name="Nusbaum C."/>
            <person name="Birren B."/>
        </authorList>
    </citation>
    <scope>NUCLEOTIDE SEQUENCE [LARGE SCALE GENOMIC DNA]</scope>
    <source>
        <strain evidence="2 3">P1569</strain>
    </source>
</reference>
<evidence type="ECO:0000259" key="1">
    <source>
        <dbReference type="PROSITE" id="PS50013"/>
    </source>
</evidence>
<dbReference type="Gene3D" id="2.40.50.40">
    <property type="match status" value="1"/>
</dbReference>